<dbReference type="InterPro" id="IPR013974">
    <property type="entry name" value="SAF"/>
</dbReference>
<dbReference type="RefSeq" id="WP_369737204.1">
    <property type="nucleotide sequence ID" value="NZ_JBGEDP010000001.1"/>
</dbReference>
<dbReference type="SMART" id="SM00858">
    <property type="entry name" value="SAF"/>
    <property type="match status" value="1"/>
</dbReference>
<evidence type="ECO:0000313" key="2">
    <source>
        <dbReference type="EMBL" id="MEY8014786.1"/>
    </source>
</evidence>
<comment type="caution">
    <text evidence="2">The sequence shown here is derived from an EMBL/GenBank/DDBJ whole genome shotgun (WGS) entry which is preliminary data.</text>
</comment>
<reference evidence="2 3" key="1">
    <citation type="submission" date="2024-08" db="EMBL/GenBank/DDBJ databases">
        <title>Mycobacterium servetensis sp. nov., a novel rapid-growing mycobacterial species recovered from a human patient in Zaragoza, Spain.</title>
        <authorList>
            <person name="Tristancho-Baro A.I."/>
            <person name="Buenestado-Serrano S."/>
            <person name="Garcia De Viedma D."/>
            <person name="Milagro-Beamonte A."/>
            <person name="Burillo N."/>
            <person name="Sanz S."/>
            <person name="Lopez-Calleja A.I."/>
            <person name="Penas-Utrilla D."/>
            <person name="Guardingo M."/>
            <person name="Garcia M.J."/>
            <person name="Vinuelas-Bayon J."/>
        </authorList>
    </citation>
    <scope>NUCLEOTIDE SEQUENCE [LARGE SCALE GENOMIC DNA]</scope>
    <source>
        <strain evidence="3">HUMS_12744610</strain>
    </source>
</reference>
<organism evidence="2 3">
    <name type="scientific">Mycobacterium servetii</name>
    <dbReference type="NCBI Taxonomy" id="3237418"/>
    <lineage>
        <taxon>Bacteria</taxon>
        <taxon>Bacillati</taxon>
        <taxon>Actinomycetota</taxon>
        <taxon>Actinomycetes</taxon>
        <taxon>Mycobacteriales</taxon>
        <taxon>Mycobacteriaceae</taxon>
        <taxon>Mycobacterium</taxon>
    </lineage>
</organism>
<dbReference type="Pfam" id="PF08666">
    <property type="entry name" value="SAF"/>
    <property type="match status" value="1"/>
</dbReference>
<protein>
    <submittedName>
        <fullName evidence="2">SAF domain-containing protein</fullName>
    </submittedName>
</protein>
<gene>
    <name evidence="2" type="ORF">AB8998_07085</name>
</gene>
<accession>A0ABV4C004</accession>
<dbReference type="EMBL" id="JBGEDP010000001">
    <property type="protein sequence ID" value="MEY8014786.1"/>
    <property type="molecule type" value="Genomic_DNA"/>
</dbReference>
<dbReference type="Gene3D" id="3.90.1210.10">
    <property type="entry name" value="Antifreeze-like/N-acetylneuraminic acid synthase C-terminal domain"/>
    <property type="match status" value="1"/>
</dbReference>
<proteinExistence type="predicted"/>
<name>A0ABV4C004_9MYCO</name>
<sequence length="222" mass="22322">MAGASLNPSLWRRLTASSRPDWTRTVRARRVAAGGLVVLAGIAMLRPGPDGDHAEVVVAAHDLTPGTALSADDVRLETRSRATIPDGSAADLGAVVGATLAGPARRGEVLTDVRLLGSRLAESTAGPGARIVPLRLADGALLDLVRVGDVVDVLAAPATDSPATGQPAGKVVATDAVVVLVSAGRKAQATEGDRVVLVALPARVANAVAGSTLGQAVTLTLH</sequence>
<evidence type="ECO:0000259" key="1">
    <source>
        <dbReference type="SMART" id="SM00858"/>
    </source>
</evidence>
<dbReference type="Proteomes" id="UP001564760">
    <property type="component" value="Unassembled WGS sequence"/>
</dbReference>
<feature type="domain" description="SAF" evidence="1">
    <location>
        <begin position="54"/>
        <end position="116"/>
    </location>
</feature>
<keyword evidence="3" id="KW-1185">Reference proteome</keyword>
<evidence type="ECO:0000313" key="3">
    <source>
        <dbReference type="Proteomes" id="UP001564760"/>
    </source>
</evidence>
<dbReference type="CDD" id="cd11614">
    <property type="entry name" value="SAF_CpaB_FlgA_like"/>
    <property type="match status" value="1"/>
</dbReference>